<evidence type="ECO:0000256" key="1">
    <source>
        <dbReference type="ARBA" id="ARBA00004651"/>
    </source>
</evidence>
<evidence type="ECO:0000256" key="3">
    <source>
        <dbReference type="ARBA" id="ARBA00022692"/>
    </source>
</evidence>
<feature type="transmembrane region" description="Helical" evidence="6">
    <location>
        <begin position="44"/>
        <end position="64"/>
    </location>
</feature>
<dbReference type="Proteomes" id="UP000704762">
    <property type="component" value="Unassembled WGS sequence"/>
</dbReference>
<evidence type="ECO:0000259" key="7">
    <source>
        <dbReference type="PROSITE" id="PS50850"/>
    </source>
</evidence>
<feature type="transmembrane region" description="Helical" evidence="6">
    <location>
        <begin position="354"/>
        <end position="375"/>
    </location>
</feature>
<keyword evidence="2" id="KW-1003">Cell membrane</keyword>
<feature type="transmembrane region" description="Helical" evidence="6">
    <location>
        <begin position="145"/>
        <end position="163"/>
    </location>
</feature>
<dbReference type="PROSITE" id="PS50850">
    <property type="entry name" value="MFS"/>
    <property type="match status" value="1"/>
</dbReference>
<comment type="caution">
    <text evidence="8">The sequence shown here is derived from an EMBL/GenBank/DDBJ whole genome shotgun (WGS) entry which is preliminary data.</text>
</comment>
<organism evidence="8 9">
    <name type="scientific">Microlunatus panaciterrae</name>
    <dbReference type="NCBI Taxonomy" id="400768"/>
    <lineage>
        <taxon>Bacteria</taxon>
        <taxon>Bacillati</taxon>
        <taxon>Actinomycetota</taxon>
        <taxon>Actinomycetes</taxon>
        <taxon>Propionibacteriales</taxon>
        <taxon>Propionibacteriaceae</taxon>
        <taxon>Microlunatus</taxon>
    </lineage>
</organism>
<feature type="transmembrane region" description="Helical" evidence="6">
    <location>
        <begin position="265"/>
        <end position="284"/>
    </location>
</feature>
<dbReference type="InterPro" id="IPR036259">
    <property type="entry name" value="MFS_trans_sf"/>
</dbReference>
<accession>A0ABS2RK95</accession>
<dbReference type="Gene3D" id="1.20.1250.20">
    <property type="entry name" value="MFS general substrate transporter like domains"/>
    <property type="match status" value="1"/>
</dbReference>
<proteinExistence type="predicted"/>
<evidence type="ECO:0000313" key="8">
    <source>
        <dbReference type="EMBL" id="MBM7799430.1"/>
    </source>
</evidence>
<sequence length="414" mass="41621">MAGPDGRWRARVGKWLTGFGTSLLGDQVYFLALAWAAVEVSGPATVGLILAAGSVPRLVFLLVGGALADRMSPKRLIILSDTGRTLTLLALAALLTVGSLGPLPLGLVALVFGILDGLFLPAVGALPPRLAPVHLMARIQAARTVIQRLVVLVGAPIAGWLVANRGLASAFWLSAALFAVSVLALALVSLRPGPAEAADEPGATGRRTSMVADIAAGLRSVRSHPVLPSLLAVVALTDLGFSGPLTAGLPILAQHNGWGPAGAGYVLGGFGLGAAATGLTLAVVRQIPRAGLVSYLSLAWMGVAVVLVGMAPSAGLAIAAAVLLGFGSGVFGTLMNALLIITAPPAELGRVMSVLSLASYGGAPISFAVTGLLAGLFGPQLPFYVGGGVVLLAGIAGLTRHRLRSLELATADTG</sequence>
<dbReference type="CDD" id="cd06173">
    <property type="entry name" value="MFS_MefA_like"/>
    <property type="match status" value="1"/>
</dbReference>
<protein>
    <submittedName>
        <fullName evidence="8">MFS family permease</fullName>
    </submittedName>
</protein>
<dbReference type="PANTHER" id="PTHR23513">
    <property type="entry name" value="INTEGRAL MEMBRANE EFFLUX PROTEIN-RELATED"/>
    <property type="match status" value="1"/>
</dbReference>
<evidence type="ECO:0000256" key="2">
    <source>
        <dbReference type="ARBA" id="ARBA00022475"/>
    </source>
</evidence>
<keyword evidence="3 6" id="KW-0812">Transmembrane</keyword>
<feature type="transmembrane region" description="Helical" evidence="6">
    <location>
        <begin position="381"/>
        <end position="399"/>
    </location>
</feature>
<keyword evidence="5 6" id="KW-0472">Membrane</keyword>
<evidence type="ECO:0000256" key="6">
    <source>
        <dbReference type="SAM" id="Phobius"/>
    </source>
</evidence>
<feature type="domain" description="Major facilitator superfamily (MFS) profile" evidence="7">
    <location>
        <begin position="6"/>
        <end position="405"/>
    </location>
</feature>
<feature type="transmembrane region" description="Helical" evidence="6">
    <location>
        <begin position="12"/>
        <end position="38"/>
    </location>
</feature>
<evidence type="ECO:0000256" key="5">
    <source>
        <dbReference type="ARBA" id="ARBA00023136"/>
    </source>
</evidence>
<dbReference type="RefSeq" id="WP_204918191.1">
    <property type="nucleotide sequence ID" value="NZ_BAAAQP010000003.1"/>
</dbReference>
<name>A0ABS2RK95_9ACTN</name>
<feature type="transmembrane region" description="Helical" evidence="6">
    <location>
        <begin position="317"/>
        <end position="342"/>
    </location>
</feature>
<keyword evidence="9" id="KW-1185">Reference proteome</keyword>
<dbReference type="SUPFAM" id="SSF103473">
    <property type="entry name" value="MFS general substrate transporter"/>
    <property type="match status" value="1"/>
</dbReference>
<dbReference type="InterPro" id="IPR020846">
    <property type="entry name" value="MFS_dom"/>
</dbReference>
<feature type="transmembrane region" description="Helical" evidence="6">
    <location>
        <begin position="169"/>
        <end position="188"/>
    </location>
</feature>
<dbReference type="EMBL" id="JAFBCF010000001">
    <property type="protein sequence ID" value="MBM7799430.1"/>
    <property type="molecule type" value="Genomic_DNA"/>
</dbReference>
<feature type="transmembrane region" description="Helical" evidence="6">
    <location>
        <begin position="291"/>
        <end position="311"/>
    </location>
</feature>
<comment type="subcellular location">
    <subcellularLocation>
        <location evidence="1">Cell membrane</location>
        <topology evidence="1">Multi-pass membrane protein</topology>
    </subcellularLocation>
</comment>
<dbReference type="Pfam" id="PF07690">
    <property type="entry name" value="MFS_1"/>
    <property type="match status" value="1"/>
</dbReference>
<evidence type="ECO:0000313" key="9">
    <source>
        <dbReference type="Proteomes" id="UP000704762"/>
    </source>
</evidence>
<evidence type="ECO:0000256" key="4">
    <source>
        <dbReference type="ARBA" id="ARBA00022989"/>
    </source>
</evidence>
<dbReference type="InterPro" id="IPR011701">
    <property type="entry name" value="MFS"/>
</dbReference>
<dbReference type="PANTHER" id="PTHR23513:SF17">
    <property type="entry name" value="MEMBRANE PROTEIN"/>
    <property type="match status" value="1"/>
</dbReference>
<keyword evidence="4 6" id="KW-1133">Transmembrane helix</keyword>
<gene>
    <name evidence="8" type="ORF">JOE57_002351</name>
</gene>
<reference evidence="8 9" key="1">
    <citation type="submission" date="2021-01" db="EMBL/GenBank/DDBJ databases">
        <title>Sequencing the genomes of 1000 actinobacteria strains.</title>
        <authorList>
            <person name="Klenk H.-P."/>
        </authorList>
    </citation>
    <scope>NUCLEOTIDE SEQUENCE [LARGE SCALE GENOMIC DNA]</scope>
    <source>
        <strain evidence="8 9">DSM 18662</strain>
    </source>
</reference>